<accession>A0A7N2KQC3</accession>
<dbReference type="InParanoid" id="A0A7N2KQC3"/>
<dbReference type="SUPFAM" id="SSF55455">
    <property type="entry name" value="SRF-like"/>
    <property type="match status" value="1"/>
</dbReference>
<comment type="subcellular location">
    <subcellularLocation>
        <location evidence="1">Nucleus</location>
    </subcellularLocation>
</comment>
<dbReference type="GO" id="GO:0045893">
    <property type="term" value="P:positive regulation of DNA-templated transcription"/>
    <property type="evidence" value="ECO:0007669"/>
    <property type="project" value="UniProtKB-ARBA"/>
</dbReference>
<dbReference type="InterPro" id="IPR002100">
    <property type="entry name" value="TF_MADSbox"/>
</dbReference>
<keyword evidence="5" id="KW-0539">Nucleus</keyword>
<feature type="domain" description="MADS-box" evidence="7">
    <location>
        <begin position="16"/>
        <end position="75"/>
    </location>
</feature>
<dbReference type="RefSeq" id="XP_030927981.1">
    <property type="nucleotide sequence ID" value="XM_031072121.1"/>
</dbReference>
<dbReference type="PANTHER" id="PTHR11945:SF534">
    <property type="entry name" value="MYOCYTE-SPECIFIC ENHANCER FACTOR 2"/>
    <property type="match status" value="1"/>
</dbReference>
<evidence type="ECO:0000256" key="1">
    <source>
        <dbReference type="ARBA" id="ARBA00004123"/>
    </source>
</evidence>
<dbReference type="GeneID" id="115954206"/>
<dbReference type="PANTHER" id="PTHR11945">
    <property type="entry name" value="MADS BOX PROTEIN"/>
    <property type="match status" value="1"/>
</dbReference>
<keyword evidence="3" id="KW-0238">DNA-binding</keyword>
<gene>
    <name evidence="8" type="primary">LOC115954206</name>
</gene>
<dbReference type="KEGG" id="qlo:115954206"/>
<keyword evidence="4" id="KW-0804">Transcription</keyword>
<evidence type="ECO:0000259" key="7">
    <source>
        <dbReference type="PROSITE" id="PS50066"/>
    </source>
</evidence>
<sequence>MATVDMVIPKKTKKTQGRQKIEVKQLEGTKRQVTFSKRRAGLFKKASELCVLCGAEVAVMVITEKEKDKEKENEKGKGKTYCFGHPDVDTVVNRYLSENNNNNSNNYDDNSGFGDSLPVDVNEFNRQYAEAEKVLEKEKRHLAEIEQKVKERGGGLWWDEALDENMGLEEMHQYKLALQEVRKKVVDRVNEMRMIKSMSKSPVVVPSVDLRLGHVDLGDGFVHPSNFQGGNNGGGGFFYSHGLGFGPFGQGQ</sequence>
<dbReference type="OrthoDB" id="1896642at2759"/>
<evidence type="ECO:0000256" key="4">
    <source>
        <dbReference type="ARBA" id="ARBA00023163"/>
    </source>
</evidence>
<keyword evidence="2" id="KW-0805">Transcription regulation</keyword>
<evidence type="ECO:0000313" key="8">
    <source>
        <dbReference type="EnsemblPlants" id="QL01p042159:mrna:CDS:1"/>
    </source>
</evidence>
<dbReference type="Proteomes" id="UP000594261">
    <property type="component" value="Chromosome 1"/>
</dbReference>
<feature type="coiled-coil region" evidence="6">
    <location>
        <begin position="121"/>
        <end position="148"/>
    </location>
</feature>
<dbReference type="GO" id="GO:0005634">
    <property type="term" value="C:nucleus"/>
    <property type="evidence" value="ECO:0007669"/>
    <property type="project" value="UniProtKB-SubCell"/>
</dbReference>
<evidence type="ECO:0000313" key="9">
    <source>
        <dbReference type="Proteomes" id="UP000594261"/>
    </source>
</evidence>
<dbReference type="Gene3D" id="3.40.1810.10">
    <property type="entry name" value="Transcription factor, MADS-box"/>
    <property type="match status" value="1"/>
</dbReference>
<dbReference type="InterPro" id="IPR036879">
    <property type="entry name" value="TF_MADSbox_sf"/>
</dbReference>
<dbReference type="Gramene" id="QL01p042159:mrna">
    <property type="protein sequence ID" value="QL01p042159:mrna:CDS:1"/>
    <property type="gene ID" value="QL01p042159"/>
</dbReference>
<dbReference type="OMA" id="WDECVES"/>
<evidence type="ECO:0000256" key="5">
    <source>
        <dbReference type="ARBA" id="ARBA00023242"/>
    </source>
</evidence>
<keyword evidence="6" id="KW-0175">Coiled coil</keyword>
<evidence type="ECO:0000256" key="2">
    <source>
        <dbReference type="ARBA" id="ARBA00023015"/>
    </source>
</evidence>
<dbReference type="GO" id="GO:0000978">
    <property type="term" value="F:RNA polymerase II cis-regulatory region sequence-specific DNA binding"/>
    <property type="evidence" value="ECO:0007669"/>
    <property type="project" value="TreeGrafter"/>
</dbReference>
<dbReference type="EnsemblPlants" id="QL01p042159:mrna">
    <property type="protein sequence ID" value="QL01p042159:mrna:CDS:1"/>
    <property type="gene ID" value="QL01p042159"/>
</dbReference>
<reference evidence="8" key="2">
    <citation type="submission" date="2021-01" db="UniProtKB">
        <authorList>
            <consortium name="EnsemblPlants"/>
        </authorList>
    </citation>
    <scope>IDENTIFICATION</scope>
</reference>
<dbReference type="Pfam" id="PF00319">
    <property type="entry name" value="SRF-TF"/>
    <property type="match status" value="1"/>
</dbReference>
<dbReference type="AlphaFoldDB" id="A0A7N2KQC3"/>
<dbReference type="PROSITE" id="PS50066">
    <property type="entry name" value="MADS_BOX_2"/>
    <property type="match status" value="1"/>
</dbReference>
<keyword evidence="9" id="KW-1185">Reference proteome</keyword>
<name>A0A7N2KQC3_QUELO</name>
<dbReference type="GO" id="GO:0046983">
    <property type="term" value="F:protein dimerization activity"/>
    <property type="evidence" value="ECO:0007669"/>
    <property type="project" value="InterPro"/>
</dbReference>
<proteinExistence type="predicted"/>
<dbReference type="GO" id="GO:0000981">
    <property type="term" value="F:DNA-binding transcription factor activity, RNA polymerase II-specific"/>
    <property type="evidence" value="ECO:0007669"/>
    <property type="project" value="TreeGrafter"/>
</dbReference>
<protein>
    <recommendedName>
        <fullName evidence="7">MADS-box domain-containing protein</fullName>
    </recommendedName>
</protein>
<dbReference type="SMART" id="SM00432">
    <property type="entry name" value="MADS"/>
    <property type="match status" value="1"/>
</dbReference>
<dbReference type="PRINTS" id="PR00404">
    <property type="entry name" value="MADSDOMAIN"/>
</dbReference>
<evidence type="ECO:0000256" key="3">
    <source>
        <dbReference type="ARBA" id="ARBA00023125"/>
    </source>
</evidence>
<organism evidence="8 9">
    <name type="scientific">Quercus lobata</name>
    <name type="common">Valley oak</name>
    <dbReference type="NCBI Taxonomy" id="97700"/>
    <lineage>
        <taxon>Eukaryota</taxon>
        <taxon>Viridiplantae</taxon>
        <taxon>Streptophyta</taxon>
        <taxon>Embryophyta</taxon>
        <taxon>Tracheophyta</taxon>
        <taxon>Spermatophyta</taxon>
        <taxon>Magnoliopsida</taxon>
        <taxon>eudicotyledons</taxon>
        <taxon>Gunneridae</taxon>
        <taxon>Pentapetalae</taxon>
        <taxon>rosids</taxon>
        <taxon>fabids</taxon>
        <taxon>Fagales</taxon>
        <taxon>Fagaceae</taxon>
        <taxon>Quercus</taxon>
    </lineage>
</organism>
<dbReference type="EMBL" id="LRBV02000001">
    <property type="status" value="NOT_ANNOTATED_CDS"/>
    <property type="molecule type" value="Genomic_DNA"/>
</dbReference>
<evidence type="ECO:0000256" key="6">
    <source>
        <dbReference type="SAM" id="Coils"/>
    </source>
</evidence>
<reference evidence="8 9" key="1">
    <citation type="journal article" date="2016" name="G3 (Bethesda)">
        <title>First Draft Assembly and Annotation of the Genome of a California Endemic Oak Quercus lobata Nee (Fagaceae).</title>
        <authorList>
            <person name="Sork V.L."/>
            <person name="Fitz-Gibbon S.T."/>
            <person name="Puiu D."/>
            <person name="Crepeau M."/>
            <person name="Gugger P.F."/>
            <person name="Sherman R."/>
            <person name="Stevens K."/>
            <person name="Langley C.H."/>
            <person name="Pellegrini M."/>
            <person name="Salzberg S.L."/>
        </authorList>
    </citation>
    <scope>NUCLEOTIDE SEQUENCE [LARGE SCALE GENOMIC DNA]</scope>
    <source>
        <strain evidence="8 9">cv. SW786</strain>
    </source>
</reference>